<name>A0ABV5P8W5_STRCM</name>
<comment type="subcellular location">
    <subcellularLocation>
        <location evidence="1">Cell membrane</location>
        <topology evidence="1">Multi-pass membrane protein</topology>
    </subcellularLocation>
</comment>
<dbReference type="InterPro" id="IPR032694">
    <property type="entry name" value="CopC/D"/>
</dbReference>
<keyword evidence="5 7" id="KW-0472">Membrane</keyword>
<feature type="transmembrane region" description="Helical" evidence="7">
    <location>
        <begin position="122"/>
        <end position="140"/>
    </location>
</feature>
<keyword evidence="10" id="KW-1185">Reference proteome</keyword>
<feature type="transmembrane region" description="Helical" evidence="7">
    <location>
        <begin position="49"/>
        <end position="70"/>
    </location>
</feature>
<evidence type="ECO:0000259" key="8">
    <source>
        <dbReference type="Pfam" id="PF05425"/>
    </source>
</evidence>
<reference evidence="9 10" key="1">
    <citation type="submission" date="2024-09" db="EMBL/GenBank/DDBJ databases">
        <authorList>
            <person name="Sun Q."/>
            <person name="Mori K."/>
        </authorList>
    </citation>
    <scope>NUCLEOTIDE SEQUENCE [LARGE SCALE GENOMIC DNA]</scope>
    <source>
        <strain evidence="9 10">JCM 4362</strain>
    </source>
</reference>
<feature type="transmembrane region" description="Helical" evidence="7">
    <location>
        <begin position="212"/>
        <end position="232"/>
    </location>
</feature>
<evidence type="ECO:0000313" key="9">
    <source>
        <dbReference type="EMBL" id="MFB9519218.1"/>
    </source>
</evidence>
<feature type="transmembrane region" description="Helical" evidence="7">
    <location>
        <begin position="82"/>
        <end position="101"/>
    </location>
</feature>
<dbReference type="Pfam" id="PF05425">
    <property type="entry name" value="CopD"/>
    <property type="match status" value="1"/>
</dbReference>
<evidence type="ECO:0000256" key="3">
    <source>
        <dbReference type="ARBA" id="ARBA00022692"/>
    </source>
</evidence>
<feature type="region of interest" description="Disordered" evidence="6">
    <location>
        <begin position="1"/>
        <end position="37"/>
    </location>
</feature>
<dbReference type="EMBL" id="JBHMCR010000003">
    <property type="protein sequence ID" value="MFB9519218.1"/>
    <property type="molecule type" value="Genomic_DNA"/>
</dbReference>
<evidence type="ECO:0000313" key="10">
    <source>
        <dbReference type="Proteomes" id="UP001589718"/>
    </source>
</evidence>
<evidence type="ECO:0000256" key="6">
    <source>
        <dbReference type="SAM" id="MobiDB-lite"/>
    </source>
</evidence>
<feature type="compositionally biased region" description="Low complexity" evidence="6">
    <location>
        <begin position="27"/>
        <end position="37"/>
    </location>
</feature>
<evidence type="ECO:0000256" key="5">
    <source>
        <dbReference type="ARBA" id="ARBA00023136"/>
    </source>
</evidence>
<organism evidence="9 10">
    <name type="scientific">Streptomyces cremeus</name>
    <dbReference type="NCBI Taxonomy" id="66881"/>
    <lineage>
        <taxon>Bacteria</taxon>
        <taxon>Bacillati</taxon>
        <taxon>Actinomycetota</taxon>
        <taxon>Actinomycetes</taxon>
        <taxon>Kitasatosporales</taxon>
        <taxon>Streptomycetaceae</taxon>
        <taxon>Streptomyces</taxon>
    </lineage>
</organism>
<feature type="domain" description="Copper resistance protein D" evidence="8">
    <location>
        <begin position="251"/>
        <end position="350"/>
    </location>
</feature>
<gene>
    <name evidence="9" type="ORF">ACFFTU_04525</name>
</gene>
<keyword evidence="2" id="KW-1003">Cell membrane</keyword>
<feature type="transmembrane region" description="Helical" evidence="7">
    <location>
        <begin position="332"/>
        <end position="353"/>
    </location>
</feature>
<comment type="caution">
    <text evidence="9">The sequence shown here is derived from an EMBL/GenBank/DDBJ whole genome shotgun (WGS) entry which is preliminary data.</text>
</comment>
<dbReference type="Proteomes" id="UP001589718">
    <property type="component" value="Unassembled WGS sequence"/>
</dbReference>
<evidence type="ECO:0000256" key="7">
    <source>
        <dbReference type="SAM" id="Phobius"/>
    </source>
</evidence>
<accession>A0ABV5P8W5</accession>
<dbReference type="PANTHER" id="PTHR34820">
    <property type="entry name" value="INNER MEMBRANE PROTEIN YEBZ"/>
    <property type="match status" value="1"/>
</dbReference>
<feature type="transmembrane region" description="Helical" evidence="7">
    <location>
        <begin position="184"/>
        <end position="200"/>
    </location>
</feature>
<keyword evidence="3 7" id="KW-0812">Transmembrane</keyword>
<dbReference type="PANTHER" id="PTHR34820:SF4">
    <property type="entry name" value="INNER MEMBRANE PROTEIN YEBZ"/>
    <property type="match status" value="1"/>
</dbReference>
<evidence type="ECO:0000256" key="4">
    <source>
        <dbReference type="ARBA" id="ARBA00022989"/>
    </source>
</evidence>
<feature type="transmembrane region" description="Helical" evidence="7">
    <location>
        <begin position="293"/>
        <end position="311"/>
    </location>
</feature>
<evidence type="ECO:0000256" key="1">
    <source>
        <dbReference type="ARBA" id="ARBA00004651"/>
    </source>
</evidence>
<dbReference type="RefSeq" id="WP_345225653.1">
    <property type="nucleotide sequence ID" value="NZ_BAAAXE010000013.1"/>
</dbReference>
<dbReference type="InterPro" id="IPR008457">
    <property type="entry name" value="Cu-R_CopD_dom"/>
</dbReference>
<keyword evidence="4 7" id="KW-1133">Transmembrane helix</keyword>
<proteinExistence type="predicted"/>
<evidence type="ECO:0000256" key="2">
    <source>
        <dbReference type="ARBA" id="ARBA00022475"/>
    </source>
</evidence>
<feature type="transmembrane region" description="Helical" evidence="7">
    <location>
        <begin position="253"/>
        <end position="273"/>
    </location>
</feature>
<sequence>MTYPEPPTPTHDDRRPDAPLSAPPGAPLSTPLSAPLPAREDWRRRARTFTTPAAAVAVLVVVALLGMGIVSRDTGELHIPGAGTTTLLRSVFLAVLFLHVGEVVGHRMARTVAGAPQARPPMWGVTLSLAGAAASFGQIVQMADYSGLTFTETYATEPGGMLLLQANAFLAAAACAWLLKKPVWALLPLAAVILSEAVRAHPEQDTPEIGVLLTTIHLTASALWTGGLVYALRAMHQWRSRPDAEPGAGRRLLARYAHLAAYLYVALAVTGTFSTLRRLPLENILITAYGRTLLVKLVLFAVVSVLALVARSRLHRKQSAHRRVDPDGAAKAARAEVVMLVGVVAVSALLTVVPTPTW</sequence>
<feature type="transmembrane region" description="Helical" evidence="7">
    <location>
        <begin position="160"/>
        <end position="179"/>
    </location>
</feature>
<protein>
    <submittedName>
        <fullName evidence="9">Copper resistance D family protein</fullName>
    </submittedName>
</protein>